<keyword evidence="4" id="KW-0560">Oxidoreductase</keyword>
<keyword evidence="2" id="KW-0812">Transmembrane</keyword>
<reference evidence="4 5" key="1">
    <citation type="journal article" date="2013" name="Genome Announc.">
        <title>Draft Genome Sequence of Rhodococcus rhodnii Strain LMG5362, a Symbiont of Rhodnius prolixus (Hemiptera, Reduviidae, Triatominae), the Principle Vector of Trypanosoma cruzi.</title>
        <authorList>
            <person name="Pachebat J.A."/>
            <person name="van Keulen G."/>
            <person name="Whitten M.M."/>
            <person name="Girdwood S."/>
            <person name="Del Sol R."/>
            <person name="Dyson P.J."/>
            <person name="Facey P.D."/>
        </authorList>
    </citation>
    <scope>NUCLEOTIDE SEQUENCE [LARGE SCALE GENOMIC DNA]</scope>
    <source>
        <strain evidence="4 5">LMG 5362</strain>
    </source>
</reference>
<feature type="domain" description="AB hydrolase-1" evidence="3">
    <location>
        <begin position="98"/>
        <end position="350"/>
    </location>
</feature>
<comment type="caution">
    <text evidence="4">The sequence shown here is derived from an EMBL/GenBank/DDBJ whole genome shotgun (WGS) entry which is preliminary data.</text>
</comment>
<evidence type="ECO:0000256" key="2">
    <source>
        <dbReference type="SAM" id="Phobius"/>
    </source>
</evidence>
<keyword evidence="2" id="KW-1133">Transmembrane helix</keyword>
<dbReference type="PATRIC" id="fig|1273125.3.peg.1881"/>
<dbReference type="PANTHER" id="PTHR43798:SF31">
    <property type="entry name" value="AB HYDROLASE SUPERFAMILY PROTEIN YCLE"/>
    <property type="match status" value="1"/>
</dbReference>
<protein>
    <submittedName>
        <fullName evidence="4">Chloride peroxidase</fullName>
    </submittedName>
</protein>
<dbReference type="InterPro" id="IPR029058">
    <property type="entry name" value="AB_hydrolase_fold"/>
</dbReference>
<dbReference type="EMBL" id="APMY01000062">
    <property type="protein sequence ID" value="EOM76674.1"/>
    <property type="molecule type" value="Genomic_DNA"/>
</dbReference>
<feature type="transmembrane region" description="Helical" evidence="2">
    <location>
        <begin position="23"/>
        <end position="45"/>
    </location>
</feature>
<evidence type="ECO:0000313" key="4">
    <source>
        <dbReference type="EMBL" id="EOM76674.1"/>
    </source>
</evidence>
<evidence type="ECO:0000256" key="1">
    <source>
        <dbReference type="ARBA" id="ARBA00022801"/>
    </source>
</evidence>
<dbReference type="PRINTS" id="PR00111">
    <property type="entry name" value="ABHYDROLASE"/>
</dbReference>
<proteinExistence type="predicted"/>
<dbReference type="AlphaFoldDB" id="R7WRU0"/>
<dbReference type="Pfam" id="PF12697">
    <property type="entry name" value="Abhydrolase_6"/>
    <property type="match status" value="1"/>
</dbReference>
<dbReference type="GO" id="GO:0004601">
    <property type="term" value="F:peroxidase activity"/>
    <property type="evidence" value="ECO:0007669"/>
    <property type="project" value="UniProtKB-KW"/>
</dbReference>
<name>R7WRU0_9NOCA</name>
<organism evidence="4 5">
    <name type="scientific">Rhodococcus rhodnii LMG 5362</name>
    <dbReference type="NCBI Taxonomy" id="1273125"/>
    <lineage>
        <taxon>Bacteria</taxon>
        <taxon>Bacillati</taxon>
        <taxon>Actinomycetota</taxon>
        <taxon>Actinomycetes</taxon>
        <taxon>Mycobacteriales</taxon>
        <taxon>Nocardiaceae</taxon>
        <taxon>Rhodococcus</taxon>
    </lineage>
</organism>
<evidence type="ECO:0000313" key="5">
    <source>
        <dbReference type="Proteomes" id="UP000013525"/>
    </source>
</evidence>
<dbReference type="InterPro" id="IPR050266">
    <property type="entry name" value="AB_hydrolase_sf"/>
</dbReference>
<gene>
    <name evidence="4" type="ORF">Rrhod_1951</name>
</gene>
<dbReference type="eggNOG" id="COG2267">
    <property type="taxonomic scope" value="Bacteria"/>
</dbReference>
<dbReference type="InterPro" id="IPR000073">
    <property type="entry name" value="AB_hydrolase_1"/>
</dbReference>
<keyword evidence="2" id="KW-0472">Membrane</keyword>
<dbReference type="Proteomes" id="UP000013525">
    <property type="component" value="Unassembled WGS sequence"/>
</dbReference>
<evidence type="ECO:0000259" key="3">
    <source>
        <dbReference type="Pfam" id="PF12697"/>
    </source>
</evidence>
<keyword evidence="4" id="KW-0575">Peroxidase</keyword>
<dbReference type="Gene3D" id="3.40.50.1820">
    <property type="entry name" value="alpha/beta hydrolase"/>
    <property type="match status" value="1"/>
</dbReference>
<dbReference type="PANTHER" id="PTHR43798">
    <property type="entry name" value="MONOACYLGLYCEROL LIPASE"/>
    <property type="match status" value="1"/>
</dbReference>
<keyword evidence="5" id="KW-1185">Reference proteome</keyword>
<dbReference type="SUPFAM" id="SSF53474">
    <property type="entry name" value="alpha/beta-Hydrolases"/>
    <property type="match status" value="1"/>
</dbReference>
<dbReference type="GO" id="GO:0016020">
    <property type="term" value="C:membrane"/>
    <property type="evidence" value="ECO:0007669"/>
    <property type="project" value="TreeGrafter"/>
</dbReference>
<dbReference type="GO" id="GO:0016787">
    <property type="term" value="F:hydrolase activity"/>
    <property type="evidence" value="ECO:0007669"/>
    <property type="project" value="UniProtKB-KW"/>
</dbReference>
<keyword evidence="1" id="KW-0378">Hydrolase</keyword>
<sequence>MLVVRSAVPMIQGRARNVTERRALAGALGIGAGIGALALGGAMIARGRKGEEILRAADVGTARLFDAPDAEPDVLEIDTPDGARLHVRAWGPRDAEPLVLSHGWTCSIEYWYPQINAFAENYRVIAYDQRGHGRSTLGASVLSPQLLADDLAAVLAETVDPSSKAVLVGHSMGGMSIISFAERHPDLVDRYVHAVLLASTATDSLVADSALIPLPPRFPRIPQPVGRAIIGSTIPFGSAPFAARAVKYVALSPTATREQVEFCRSIVTACHPRARGGWGTALSALDVREGLHNLSVPTSVVVGTRDRLTPQTHARRLAATLDEARHLDDLIVLDGVGHMSTVEAPDAVNEEILRLRKR</sequence>
<accession>R7WRU0</accession>